<dbReference type="InParanoid" id="A0A2T3B8R5"/>
<dbReference type="RefSeq" id="XP_024723315.1">
    <property type="nucleotide sequence ID" value="XM_024865358.1"/>
</dbReference>
<accession>A0A2T3B8R5</accession>
<feature type="compositionally biased region" description="Basic and acidic residues" evidence="1">
    <location>
        <begin position="461"/>
        <end position="477"/>
    </location>
</feature>
<dbReference type="GeneID" id="36573439"/>
<evidence type="ECO:0000256" key="1">
    <source>
        <dbReference type="SAM" id="MobiDB-lite"/>
    </source>
</evidence>
<feature type="compositionally biased region" description="Polar residues" evidence="1">
    <location>
        <begin position="199"/>
        <end position="210"/>
    </location>
</feature>
<reference evidence="2 3" key="1">
    <citation type="journal article" date="2018" name="New Phytol.">
        <title>Comparative genomics and transcriptomics depict ericoid mycorrhizal fungi as versatile saprotrophs and plant mutualists.</title>
        <authorList>
            <person name="Martino E."/>
            <person name="Morin E."/>
            <person name="Grelet G.A."/>
            <person name="Kuo A."/>
            <person name="Kohler A."/>
            <person name="Daghino S."/>
            <person name="Barry K.W."/>
            <person name="Cichocki N."/>
            <person name="Clum A."/>
            <person name="Dockter R.B."/>
            <person name="Hainaut M."/>
            <person name="Kuo R.C."/>
            <person name="LaButti K."/>
            <person name="Lindahl B.D."/>
            <person name="Lindquist E.A."/>
            <person name="Lipzen A."/>
            <person name="Khouja H.R."/>
            <person name="Magnuson J."/>
            <person name="Murat C."/>
            <person name="Ohm R.A."/>
            <person name="Singer S.W."/>
            <person name="Spatafora J.W."/>
            <person name="Wang M."/>
            <person name="Veneault-Fourrey C."/>
            <person name="Henrissat B."/>
            <person name="Grigoriev I.V."/>
            <person name="Martin F.M."/>
            <person name="Perotto S."/>
        </authorList>
    </citation>
    <scope>NUCLEOTIDE SEQUENCE [LARGE SCALE GENOMIC DNA]</scope>
    <source>
        <strain evidence="2 3">ATCC 22711</strain>
    </source>
</reference>
<evidence type="ECO:0000313" key="2">
    <source>
        <dbReference type="EMBL" id="PSS23269.1"/>
    </source>
</evidence>
<feature type="region of interest" description="Disordered" evidence="1">
    <location>
        <begin position="178"/>
        <end position="248"/>
    </location>
</feature>
<name>A0A2T3B8R5_AMORE</name>
<feature type="region of interest" description="Disordered" evidence="1">
    <location>
        <begin position="22"/>
        <end position="44"/>
    </location>
</feature>
<feature type="compositionally biased region" description="Low complexity" evidence="1">
    <location>
        <begin position="231"/>
        <end position="247"/>
    </location>
</feature>
<feature type="compositionally biased region" description="Basic and acidic residues" evidence="1">
    <location>
        <begin position="102"/>
        <end position="114"/>
    </location>
</feature>
<feature type="region of interest" description="Disordered" evidence="1">
    <location>
        <begin position="426"/>
        <end position="494"/>
    </location>
</feature>
<dbReference type="AlphaFoldDB" id="A0A2T3B8R5"/>
<dbReference type="Proteomes" id="UP000241818">
    <property type="component" value="Unassembled WGS sequence"/>
</dbReference>
<proteinExistence type="predicted"/>
<gene>
    <name evidence="2" type="ORF">M430DRAFT_26191</name>
</gene>
<keyword evidence="3" id="KW-1185">Reference proteome</keyword>
<protein>
    <submittedName>
        <fullName evidence="2">Uncharacterized protein</fullName>
    </submittedName>
</protein>
<evidence type="ECO:0000313" key="3">
    <source>
        <dbReference type="Proteomes" id="UP000241818"/>
    </source>
</evidence>
<feature type="region of interest" description="Disordered" evidence="1">
    <location>
        <begin position="65"/>
        <end position="114"/>
    </location>
</feature>
<dbReference type="EMBL" id="KZ679008">
    <property type="protein sequence ID" value="PSS23269.1"/>
    <property type="molecule type" value="Genomic_DNA"/>
</dbReference>
<feature type="compositionally biased region" description="Low complexity" evidence="1">
    <location>
        <begin position="26"/>
        <end position="35"/>
    </location>
</feature>
<feature type="compositionally biased region" description="Basic and acidic residues" evidence="1">
    <location>
        <begin position="426"/>
        <end position="444"/>
    </location>
</feature>
<organism evidence="2 3">
    <name type="scientific">Amorphotheca resinae ATCC 22711</name>
    <dbReference type="NCBI Taxonomy" id="857342"/>
    <lineage>
        <taxon>Eukaryota</taxon>
        <taxon>Fungi</taxon>
        <taxon>Dikarya</taxon>
        <taxon>Ascomycota</taxon>
        <taxon>Pezizomycotina</taxon>
        <taxon>Leotiomycetes</taxon>
        <taxon>Helotiales</taxon>
        <taxon>Amorphothecaceae</taxon>
        <taxon>Amorphotheca</taxon>
    </lineage>
</organism>
<sequence>MSSSMQDSSAAEHPTISLLEYDSDSDYSTSFCSTDDYSDDLLDDNLDNRNALAEWRTQYRFSGPLTERKRKRKEASKDDDDDDDEMLLEERDNFQSLTHESNQGERERNETPNAEDIKAWYKEWIANPENLKEPEPETPCLPRAPSHLVPGTEEYFEYFTLLRKYRRAQRIFDLDSSGQGFRNPFTERRRGSEGCAPRSSISPKSKTTTEMRGGYRSAGEQESGGIYNPFEGSEVESSNPSSSRTSSPDLIILGSVSQHFVTIQEPTHSFSSQTAQLCSAENELLTDQAFQSAAADFLNPINVELLVAEHQDLGYTITNNDEHPAKSGYRIRHDFSPHESREGCYCHWCQADRDNDAGEMPEPHDPNAWCHCPTCSIFRLDQQLAEVQTQLGTEMQTHEAQQSRMQERLQRVHSLRKVREELMERRQKIAGESKTAEEQKRRASNDVMEYQFDISGPPPPARERRGDSGQEDKEKRYGGLFEWVGRQLRDSDEE</sequence>
<dbReference type="OrthoDB" id="10629041at2759"/>
<feature type="compositionally biased region" description="Acidic residues" evidence="1">
    <location>
        <begin position="77"/>
        <end position="87"/>
    </location>
</feature>